<dbReference type="EMBL" id="CAXDID020000217">
    <property type="protein sequence ID" value="CAL6057991.1"/>
    <property type="molecule type" value="Genomic_DNA"/>
</dbReference>
<organism evidence="2">
    <name type="scientific">Hexamita inflata</name>
    <dbReference type="NCBI Taxonomy" id="28002"/>
    <lineage>
        <taxon>Eukaryota</taxon>
        <taxon>Metamonada</taxon>
        <taxon>Diplomonadida</taxon>
        <taxon>Hexamitidae</taxon>
        <taxon>Hexamitinae</taxon>
        <taxon>Hexamita</taxon>
    </lineage>
</organism>
<protein>
    <submittedName>
        <fullName evidence="3">Hypothetical_protein</fullName>
    </submittedName>
</protein>
<evidence type="ECO:0000313" key="3">
    <source>
        <dbReference type="EMBL" id="CAL6057991.1"/>
    </source>
</evidence>
<dbReference type="AlphaFoldDB" id="A0AA86PUX9"/>
<evidence type="ECO:0000256" key="1">
    <source>
        <dbReference type="SAM" id="MobiDB-lite"/>
    </source>
</evidence>
<feature type="compositionally biased region" description="Low complexity" evidence="1">
    <location>
        <begin position="9"/>
        <end position="20"/>
    </location>
</feature>
<reference evidence="3 4" key="2">
    <citation type="submission" date="2024-07" db="EMBL/GenBank/DDBJ databases">
        <authorList>
            <person name="Akdeniz Z."/>
        </authorList>
    </citation>
    <scope>NUCLEOTIDE SEQUENCE [LARGE SCALE GENOMIC DNA]</scope>
</reference>
<proteinExistence type="predicted"/>
<reference evidence="2" key="1">
    <citation type="submission" date="2023-06" db="EMBL/GenBank/DDBJ databases">
        <authorList>
            <person name="Kurt Z."/>
        </authorList>
    </citation>
    <scope>NUCLEOTIDE SEQUENCE</scope>
</reference>
<name>A0AA86PUX9_9EUKA</name>
<feature type="region of interest" description="Disordered" evidence="1">
    <location>
        <begin position="1"/>
        <end position="27"/>
    </location>
</feature>
<evidence type="ECO:0000313" key="2">
    <source>
        <dbReference type="EMBL" id="CAI9945291.1"/>
    </source>
</evidence>
<gene>
    <name evidence="2" type="ORF">HINF_LOCUS32936</name>
    <name evidence="3" type="ORF">HINF_LOCUS47881</name>
</gene>
<keyword evidence="4" id="KW-1185">Reference proteome</keyword>
<dbReference type="EMBL" id="CATOUU010000742">
    <property type="protein sequence ID" value="CAI9945291.1"/>
    <property type="molecule type" value="Genomic_DNA"/>
</dbReference>
<accession>A0AA86PUX9</accession>
<sequence length="344" mass="39610">MESQKIITSGSKQSGSQEQEYLNDQPQYSMYEENNEEELSNMSSMSSFHIDCLSNSDTEQHDVQSDLVVKSVQVNFRVLDCEETLKQIETIINVPREQFMHGKASIGPSEPGFELSFFVIPEYYELVWPFQELLTIQQQIKKEKLPEIFTSQPEQRSSVQPQPIQKQNQLITTKIITFLIDDVERFLFKVEQTIGVLRSVFMHGKPNVMMHATGKYIVSFTTPLQYYDRLNKQFGDCIHIGKQKKNNTMQSEAVSSGNYNSSKIQETISTSKIITFLTDNVEQFLQQIETKLGVSRSVFMRGKPNIQHGTGKKILSFTSQYFEEISKLFHDCLYSGNKQKKANK</sequence>
<dbReference type="Proteomes" id="UP001642409">
    <property type="component" value="Unassembled WGS sequence"/>
</dbReference>
<comment type="caution">
    <text evidence="2">The sequence shown here is derived from an EMBL/GenBank/DDBJ whole genome shotgun (WGS) entry which is preliminary data.</text>
</comment>
<evidence type="ECO:0000313" key="4">
    <source>
        <dbReference type="Proteomes" id="UP001642409"/>
    </source>
</evidence>